<gene>
    <name evidence="1" type="ORF">PJIAN_3290</name>
</gene>
<reference evidence="2" key="2">
    <citation type="journal article" date="2017" name="Genome Announc.">
        <title>Draft genome sequence of Paludibacter jiangxiensis NM7(T), a propionate-producing fermentative bacterium.</title>
        <authorList>
            <person name="Qiu Y.-L."/>
            <person name="Tourlousse D.M."/>
            <person name="Matsuura N."/>
            <person name="Ohashi A."/>
            <person name="Sekiguchi Y."/>
        </authorList>
    </citation>
    <scope>NUCLEOTIDE SEQUENCE [LARGE SCALE GENOMIC DNA]</scope>
    <source>
        <strain evidence="2">NM7</strain>
    </source>
</reference>
<proteinExistence type="predicted"/>
<accession>A0A170ZSQ7</accession>
<name>A0A170ZSQ7_9BACT</name>
<organism evidence="1 2">
    <name type="scientific">Paludibacter jiangxiensis</name>
    <dbReference type="NCBI Taxonomy" id="681398"/>
    <lineage>
        <taxon>Bacteria</taxon>
        <taxon>Pseudomonadati</taxon>
        <taxon>Bacteroidota</taxon>
        <taxon>Bacteroidia</taxon>
        <taxon>Bacteroidales</taxon>
        <taxon>Paludibacteraceae</taxon>
        <taxon>Paludibacter</taxon>
    </lineage>
</organism>
<evidence type="ECO:0000313" key="2">
    <source>
        <dbReference type="Proteomes" id="UP000076586"/>
    </source>
</evidence>
<keyword evidence="2" id="KW-1185">Reference proteome</keyword>
<dbReference type="EMBL" id="BDCR01000003">
    <property type="protein sequence ID" value="GAT62978.1"/>
    <property type="molecule type" value="Genomic_DNA"/>
</dbReference>
<comment type="caution">
    <text evidence="1">The sequence shown here is derived from an EMBL/GenBank/DDBJ whole genome shotgun (WGS) entry which is preliminary data.</text>
</comment>
<protein>
    <submittedName>
        <fullName evidence="1">Uncharacterized protein</fullName>
    </submittedName>
</protein>
<dbReference type="AlphaFoldDB" id="A0A170ZSQ7"/>
<reference evidence="2" key="1">
    <citation type="submission" date="2016-04" db="EMBL/GenBank/DDBJ databases">
        <title>Draft genome sequence of Paludibacter jiangxiensis strain NM7.</title>
        <authorList>
            <person name="Qiu Y."/>
            <person name="Matsuura N."/>
            <person name="Ohashi A."/>
            <person name="Tourlousse M.D."/>
            <person name="Sekiguchi Y."/>
        </authorList>
    </citation>
    <scope>NUCLEOTIDE SEQUENCE [LARGE SCALE GENOMIC DNA]</scope>
    <source>
        <strain evidence="2">NM7</strain>
    </source>
</reference>
<sequence length="45" mass="5451">MELHVATLSFSWMFDRTCSFHGVKINWFSDNQVIYNTKLHDFRLD</sequence>
<dbReference type="Proteomes" id="UP000076586">
    <property type="component" value="Unassembled WGS sequence"/>
</dbReference>
<evidence type="ECO:0000313" key="1">
    <source>
        <dbReference type="EMBL" id="GAT62978.1"/>
    </source>
</evidence>